<dbReference type="PROSITE" id="PS50013">
    <property type="entry name" value="CHROMO_2"/>
    <property type="match status" value="2"/>
</dbReference>
<dbReference type="EMBL" id="OU892277">
    <property type="protein sequence ID" value="CAG9760546.1"/>
    <property type="molecule type" value="Genomic_DNA"/>
</dbReference>
<dbReference type="OrthoDB" id="433924at2759"/>
<gene>
    <name evidence="5" type="ORF">CEUTPL_LOCUS1273</name>
</gene>
<dbReference type="SMART" id="SM00300">
    <property type="entry name" value="ChSh"/>
    <property type="match status" value="1"/>
</dbReference>
<dbReference type="FunFam" id="2.40.50.40:FF:000031">
    <property type="entry name" value="Heterochromatin protein 1"/>
    <property type="match status" value="1"/>
</dbReference>
<dbReference type="Pfam" id="PF01393">
    <property type="entry name" value="Chromo_shadow"/>
    <property type="match status" value="1"/>
</dbReference>
<dbReference type="GO" id="GO:0005634">
    <property type="term" value="C:nucleus"/>
    <property type="evidence" value="ECO:0007669"/>
    <property type="project" value="UniProtKB-SubCell"/>
</dbReference>
<evidence type="ECO:0000256" key="3">
    <source>
        <dbReference type="ARBA" id="ARBA00023242"/>
    </source>
</evidence>
<comment type="subcellular location">
    <subcellularLocation>
        <location evidence="1">Nucleus</location>
    </subcellularLocation>
</comment>
<dbReference type="Proteomes" id="UP001152799">
    <property type="component" value="Chromosome 1"/>
</dbReference>
<evidence type="ECO:0000259" key="4">
    <source>
        <dbReference type="PROSITE" id="PS50013"/>
    </source>
</evidence>
<dbReference type="InterPro" id="IPR008251">
    <property type="entry name" value="Chromo_shadow_dom"/>
</dbReference>
<protein>
    <recommendedName>
        <fullName evidence="4">Chromo domain-containing protein</fullName>
    </recommendedName>
</protein>
<dbReference type="InterPro" id="IPR016197">
    <property type="entry name" value="Chromo-like_dom_sf"/>
</dbReference>
<keyword evidence="6" id="KW-1185">Reference proteome</keyword>
<keyword evidence="3" id="KW-0539">Nucleus</keyword>
<feature type="domain" description="Chromo" evidence="4">
    <location>
        <begin position="22"/>
        <end position="80"/>
    </location>
</feature>
<reference evidence="5" key="1">
    <citation type="submission" date="2022-01" db="EMBL/GenBank/DDBJ databases">
        <authorList>
            <person name="King R."/>
        </authorList>
    </citation>
    <scope>NUCLEOTIDE SEQUENCE</scope>
</reference>
<organism evidence="5 6">
    <name type="scientific">Ceutorhynchus assimilis</name>
    <name type="common">cabbage seed weevil</name>
    <dbReference type="NCBI Taxonomy" id="467358"/>
    <lineage>
        <taxon>Eukaryota</taxon>
        <taxon>Metazoa</taxon>
        <taxon>Ecdysozoa</taxon>
        <taxon>Arthropoda</taxon>
        <taxon>Hexapoda</taxon>
        <taxon>Insecta</taxon>
        <taxon>Pterygota</taxon>
        <taxon>Neoptera</taxon>
        <taxon>Endopterygota</taxon>
        <taxon>Coleoptera</taxon>
        <taxon>Polyphaga</taxon>
        <taxon>Cucujiformia</taxon>
        <taxon>Curculionidae</taxon>
        <taxon>Ceutorhynchinae</taxon>
        <taxon>Ceutorhynchus</taxon>
    </lineage>
</organism>
<name>A0A9N9QIZ0_9CUCU</name>
<dbReference type="PANTHER" id="PTHR22812">
    <property type="entry name" value="CHROMOBOX PROTEIN"/>
    <property type="match status" value="1"/>
</dbReference>
<dbReference type="GO" id="GO:0000792">
    <property type="term" value="C:heterochromatin"/>
    <property type="evidence" value="ECO:0007669"/>
    <property type="project" value="UniProtKB-ARBA"/>
</dbReference>
<accession>A0A9N9QIZ0</accession>
<dbReference type="CDD" id="cd00034">
    <property type="entry name" value="CSD"/>
    <property type="match status" value="1"/>
</dbReference>
<dbReference type="Pfam" id="PF00385">
    <property type="entry name" value="Chromo"/>
    <property type="match status" value="1"/>
</dbReference>
<proteinExistence type="predicted"/>
<dbReference type="PROSITE" id="PS00598">
    <property type="entry name" value="CHROMO_1"/>
    <property type="match status" value="1"/>
</dbReference>
<dbReference type="SUPFAM" id="SSF54160">
    <property type="entry name" value="Chromo domain-like"/>
    <property type="match status" value="2"/>
</dbReference>
<keyword evidence="2" id="KW-0677">Repeat</keyword>
<evidence type="ECO:0000256" key="1">
    <source>
        <dbReference type="ARBA" id="ARBA00004123"/>
    </source>
</evidence>
<dbReference type="AlphaFoldDB" id="A0A9N9QIZ0"/>
<sequence length="141" mass="15939">MSSNMNCPEPRAAGTREEEGLYSVDEILGVRIENGVKEYLLKWTGYDNTHNSWVPEGQLDCLRKIRVFEANLALATDKRKKGFDKGLVPEKIIGATNHGGPLNFLMKWVGSNEPDLVTAEQANVKCPQVVIKFYEERIKWS</sequence>
<dbReference type="SMART" id="SM00298">
    <property type="entry name" value="CHROMO"/>
    <property type="match status" value="2"/>
</dbReference>
<evidence type="ECO:0000313" key="6">
    <source>
        <dbReference type="Proteomes" id="UP001152799"/>
    </source>
</evidence>
<dbReference type="InterPro" id="IPR023780">
    <property type="entry name" value="Chromo_domain"/>
</dbReference>
<evidence type="ECO:0000313" key="5">
    <source>
        <dbReference type="EMBL" id="CAG9760546.1"/>
    </source>
</evidence>
<dbReference type="InterPro" id="IPR000953">
    <property type="entry name" value="Chromo/chromo_shadow_dom"/>
</dbReference>
<dbReference type="InterPro" id="IPR051219">
    <property type="entry name" value="Heterochromatin_chromo-domain"/>
</dbReference>
<dbReference type="InterPro" id="IPR023779">
    <property type="entry name" value="Chromodomain_CS"/>
</dbReference>
<evidence type="ECO:0000256" key="2">
    <source>
        <dbReference type="ARBA" id="ARBA00022737"/>
    </source>
</evidence>
<dbReference type="Gene3D" id="2.40.50.40">
    <property type="match status" value="2"/>
</dbReference>
<feature type="domain" description="Chromo" evidence="4">
    <location>
        <begin position="87"/>
        <end position="141"/>
    </location>
</feature>